<keyword evidence="1" id="KW-0614">Plasmid</keyword>
<dbReference type="Pfam" id="PF05289">
    <property type="entry name" value="BLYB"/>
    <property type="match status" value="1"/>
</dbReference>
<dbReference type="AlphaFoldDB" id="B5RNH7"/>
<evidence type="ECO:0000313" key="2">
    <source>
        <dbReference type="Proteomes" id="UP000000611"/>
    </source>
</evidence>
<dbReference type="EMBL" id="CP000979">
    <property type="protein sequence ID" value="ACH93913.1"/>
    <property type="molecule type" value="Genomic_DNA"/>
</dbReference>
<dbReference type="HOGENOM" id="CLU_1999508_0_0_12"/>
<geneLocation type="plasmid" evidence="1 2">
    <name>pl165</name>
</geneLocation>
<dbReference type="OrthoDB" id="350800at2"/>
<name>B5RNH7_BORDL</name>
<dbReference type="RefSeq" id="WP_012539451.1">
    <property type="nucleotide sequence ID" value="NC_011247.1"/>
</dbReference>
<evidence type="ECO:0000313" key="1">
    <source>
        <dbReference type="EMBL" id="ACH93913.1"/>
    </source>
</evidence>
<dbReference type="KEGG" id="bdu:BDU_1122"/>
<keyword evidence="2" id="KW-1185">Reference proteome</keyword>
<reference evidence="1 2" key="1">
    <citation type="journal article" date="2008" name="PLoS Genet.">
        <title>The genome of Borrelia recurrentis, the agent of deadly louse-borne relapsing fever, is a degraded subset of tick-borne Borrelia duttonii.</title>
        <authorList>
            <person name="Lescot M."/>
            <person name="Audic S."/>
            <person name="Robert C."/>
            <person name="Nguyen T.T."/>
            <person name="Blanc G."/>
            <person name="Cutler S.J."/>
            <person name="Wincker P."/>
            <person name="Couloux A."/>
            <person name="Claverie J.-M."/>
            <person name="Raoult D."/>
            <person name="Drancourt M."/>
        </authorList>
    </citation>
    <scope>NUCLEOTIDE SEQUENCE [LARGE SCALE GENOMIC DNA]</scope>
    <source>
        <strain evidence="1 2">Ly</strain>
    </source>
</reference>
<sequence length="127" mass="14831">MLNKTNTELGLIVLKNLIEFFVYSDTQDDELFQTGIKKVIDIYKYMNNIYTRSLQKMEMKESKQIVLELETILSKIAKLIDAINTNADTTLIEDLRFERNNLIEIKTKLLQEELDKINSKNKKGGQK</sequence>
<gene>
    <name evidence="1" type="ordered locus">BDU_1122</name>
</gene>
<accession>B5RNH7</accession>
<dbReference type="Proteomes" id="UP000000611">
    <property type="component" value="Plasmid pl165"/>
</dbReference>
<dbReference type="InterPro" id="IPR007953">
    <property type="entry name" value="Holin-like_BlyB"/>
</dbReference>
<protein>
    <submittedName>
        <fullName evidence="1">Uncharacterized conserved protein</fullName>
    </submittedName>
</protein>
<organism evidence="1 2">
    <name type="scientific">Borrelia duttonii (strain Ly)</name>
    <dbReference type="NCBI Taxonomy" id="412419"/>
    <lineage>
        <taxon>Bacteria</taxon>
        <taxon>Pseudomonadati</taxon>
        <taxon>Spirochaetota</taxon>
        <taxon>Spirochaetia</taxon>
        <taxon>Spirochaetales</taxon>
        <taxon>Borreliaceae</taxon>
        <taxon>Borrelia</taxon>
    </lineage>
</organism>
<proteinExistence type="predicted"/>